<feature type="compositionally biased region" description="Basic and acidic residues" evidence="1">
    <location>
        <begin position="101"/>
        <end position="110"/>
    </location>
</feature>
<accession>A0A9W9QYF0</accession>
<evidence type="ECO:0000313" key="3">
    <source>
        <dbReference type="Proteomes" id="UP001148299"/>
    </source>
</evidence>
<reference evidence="2" key="2">
    <citation type="journal article" date="2023" name="IMA Fungus">
        <title>Comparative genomic study of the Penicillium genus elucidates a diverse pangenome and 15 lateral gene transfer events.</title>
        <authorList>
            <person name="Petersen C."/>
            <person name="Sorensen T."/>
            <person name="Nielsen M.R."/>
            <person name="Sondergaard T.E."/>
            <person name="Sorensen J.L."/>
            <person name="Fitzpatrick D.A."/>
            <person name="Frisvad J.C."/>
            <person name="Nielsen K.L."/>
        </authorList>
    </citation>
    <scope>NUCLEOTIDE SEQUENCE</scope>
    <source>
        <strain evidence="2">IBT 35675</strain>
    </source>
</reference>
<dbReference type="Proteomes" id="UP001148299">
    <property type="component" value="Unassembled WGS sequence"/>
</dbReference>
<sequence>MSEFWLSWPARSSDKMWSGPWKTEAKVSRCPPSNTKVWRRMTNAKYVMTITRSPTSNQPRTFDSVPGISKTVAAFTTGPVGGDKPGRWPEPVGCASIDPSGDDRGPFAAF</sequence>
<comment type="caution">
    <text evidence="2">The sequence shown here is derived from an EMBL/GenBank/DDBJ whole genome shotgun (WGS) entry which is preliminary data.</text>
</comment>
<proteinExistence type="predicted"/>
<reference evidence="2" key="1">
    <citation type="submission" date="2022-12" db="EMBL/GenBank/DDBJ databases">
        <authorList>
            <person name="Petersen C."/>
        </authorList>
    </citation>
    <scope>NUCLEOTIDE SEQUENCE</scope>
    <source>
        <strain evidence="2">IBT 35675</strain>
    </source>
</reference>
<organism evidence="2 3">
    <name type="scientific">Penicillium brevicompactum</name>
    <dbReference type="NCBI Taxonomy" id="5074"/>
    <lineage>
        <taxon>Eukaryota</taxon>
        <taxon>Fungi</taxon>
        <taxon>Dikarya</taxon>
        <taxon>Ascomycota</taxon>
        <taxon>Pezizomycotina</taxon>
        <taxon>Eurotiomycetes</taxon>
        <taxon>Eurotiomycetidae</taxon>
        <taxon>Eurotiales</taxon>
        <taxon>Aspergillaceae</taxon>
        <taxon>Penicillium</taxon>
    </lineage>
</organism>
<dbReference type="EMBL" id="JAPZBR010000006">
    <property type="protein sequence ID" value="KAJ5350407.1"/>
    <property type="molecule type" value="Genomic_DNA"/>
</dbReference>
<dbReference type="AlphaFoldDB" id="A0A9W9QYF0"/>
<name>A0A9W9QYF0_PENBR</name>
<keyword evidence="3" id="KW-1185">Reference proteome</keyword>
<gene>
    <name evidence="2" type="ORF">N7541_008134</name>
</gene>
<evidence type="ECO:0000256" key="1">
    <source>
        <dbReference type="SAM" id="MobiDB-lite"/>
    </source>
</evidence>
<evidence type="ECO:0000313" key="2">
    <source>
        <dbReference type="EMBL" id="KAJ5350407.1"/>
    </source>
</evidence>
<feature type="region of interest" description="Disordered" evidence="1">
    <location>
        <begin position="77"/>
        <end position="110"/>
    </location>
</feature>
<protein>
    <submittedName>
        <fullName evidence="2">Uncharacterized protein</fullName>
    </submittedName>
</protein>